<dbReference type="KEGG" id="kps:KPNJ2_05163"/>
<dbReference type="PANTHER" id="PTHR38683:SF1">
    <property type="entry name" value="CHORISMATE PYRUVATE-LYASE"/>
    <property type="match status" value="1"/>
</dbReference>
<dbReference type="InterPro" id="IPR028978">
    <property type="entry name" value="Chorismate_lyase_/UTRA_dom_sf"/>
</dbReference>
<dbReference type="PANTHER" id="PTHR38683">
    <property type="entry name" value="CHORISMATE PYRUVATE-LYASE"/>
    <property type="match status" value="1"/>
</dbReference>
<dbReference type="GO" id="GO:0006744">
    <property type="term" value="P:ubiquinone biosynthetic process"/>
    <property type="evidence" value="ECO:0007669"/>
    <property type="project" value="UniProtKB-UniRule"/>
</dbReference>
<dbReference type="UniPathway" id="UPA00232"/>
<comment type="function">
    <text evidence="4">Removes the pyruvyl group from chorismate, with concomitant aromatization of the ring, to provide 4-hydroxybenzoate (4HB) for the ubiquinone pathway.</text>
</comment>
<name>W8US74_KLEPN</name>
<dbReference type="NCBIfam" id="NF008656">
    <property type="entry name" value="PRK11655.1"/>
    <property type="match status" value="1"/>
</dbReference>
<feature type="binding site" evidence="4">
    <location>
        <position position="84"/>
    </location>
    <ligand>
        <name>substrate</name>
    </ligand>
</feature>
<comment type="subcellular location">
    <subcellularLocation>
        <location evidence="4">Cytoplasm</location>
    </subcellularLocation>
</comment>
<comment type="pathway">
    <text evidence="4">Cofactor biosynthesis; ubiquinone biosynthesis.</text>
</comment>
<evidence type="ECO:0000256" key="1">
    <source>
        <dbReference type="ARBA" id="ARBA00022490"/>
    </source>
</evidence>
<dbReference type="AlphaFoldDB" id="W8US74"/>
<accession>W8US74</accession>
<sequence>MHPPGCTFFCTRGSLLHGCCVNDRILTFARHQPPILRYNAFTLCTGESGMSHPALTRLRALRYFAVMPSLPPPLSDWLLLEDSMTQRFEQQGKQVTVTLVNEGYIGRDALTDEAALLPDEPRYWLREIILNADGEPWLAGRTVAPESTLCGPELALQQLGQTPLGRYLFTSSTLTRDFIEIGRDAALWGRRSRLRLSGKPLLLTELFLPASPLY</sequence>
<gene>
    <name evidence="4" type="primary">ubiC</name>
    <name evidence="5" type="ORF">KPNJ2_05163</name>
</gene>
<keyword evidence="4 5" id="KW-0670">Pyruvate</keyword>
<proteinExistence type="inferred from homology"/>
<dbReference type="EC" id="4.1.3.40" evidence="4"/>
<dbReference type="GO" id="GO:0005829">
    <property type="term" value="C:cytosol"/>
    <property type="evidence" value="ECO:0007669"/>
    <property type="project" value="TreeGrafter"/>
</dbReference>
<dbReference type="FunFam" id="3.40.1410.10:FF:000002">
    <property type="entry name" value="Chorismate pyruvate-lyase"/>
    <property type="match status" value="1"/>
</dbReference>
<dbReference type="HAMAP" id="MF_01632">
    <property type="entry name" value="UbiC"/>
    <property type="match status" value="1"/>
</dbReference>
<reference evidence="5 6" key="1">
    <citation type="journal article" date="2014" name="Proc. Natl. Acad. Sci. U.S.A.">
        <title>Molecular dissection of the evolution of carbapenem-resistant multilocus sequence type 258 Klebsiella pneumoniae.</title>
        <authorList>
            <person name="Deleo F.R."/>
            <person name="Chen L."/>
            <person name="Porcella S.F."/>
            <person name="Martens C.A."/>
            <person name="Kobayashi S.D."/>
            <person name="Porter A.R."/>
            <person name="Chavda K.D."/>
            <person name="Jacobs M.R."/>
            <person name="Mathema B."/>
            <person name="Olsen R.J."/>
            <person name="Bonomo R.A."/>
            <person name="Musser J.M."/>
            <person name="Kreiswirth B.N."/>
        </authorList>
    </citation>
    <scope>NUCLEOTIDE SEQUENCE [LARGE SCALE GENOMIC DNA]</scope>
    <source>
        <strain evidence="5">30684/NJST258_2</strain>
    </source>
</reference>
<dbReference type="Pfam" id="PF04345">
    <property type="entry name" value="Chor_lyase"/>
    <property type="match status" value="1"/>
</dbReference>
<dbReference type="Proteomes" id="UP000019586">
    <property type="component" value="Chromosome"/>
</dbReference>
<feature type="binding site" evidence="4">
    <location>
        <position position="205"/>
    </location>
    <ligand>
        <name>substrate</name>
    </ligand>
</feature>
<dbReference type="SUPFAM" id="SSF64288">
    <property type="entry name" value="Chorismate lyase-like"/>
    <property type="match status" value="1"/>
</dbReference>
<dbReference type="InterPro" id="IPR007440">
    <property type="entry name" value="Chorismate--pyruvate_lyase"/>
</dbReference>
<comment type="catalytic activity">
    <reaction evidence="4">
        <text>chorismate = 4-hydroxybenzoate + pyruvate</text>
        <dbReference type="Rhea" id="RHEA:16505"/>
        <dbReference type="ChEBI" id="CHEBI:15361"/>
        <dbReference type="ChEBI" id="CHEBI:17879"/>
        <dbReference type="ChEBI" id="CHEBI:29748"/>
        <dbReference type="EC" id="4.1.3.40"/>
    </reaction>
</comment>
<dbReference type="PATRIC" id="fig|1420013.3.peg.4844"/>
<feature type="binding site" evidence="4">
    <location>
        <position position="164"/>
    </location>
    <ligand>
        <name>substrate</name>
    </ligand>
</feature>
<evidence type="ECO:0000313" key="6">
    <source>
        <dbReference type="Proteomes" id="UP000019586"/>
    </source>
</evidence>
<dbReference type="GO" id="GO:0042866">
    <property type="term" value="P:pyruvate biosynthetic process"/>
    <property type="evidence" value="ECO:0007669"/>
    <property type="project" value="UniProtKB-UniRule"/>
</dbReference>
<protein>
    <recommendedName>
        <fullName evidence="4">Chorismate pyruvate-lyase</fullName>
        <shortName evidence="4">CL</shortName>
        <shortName evidence="4">CPL</shortName>
        <ecNumber evidence="4">4.1.3.40</ecNumber>
    </recommendedName>
</protein>
<keyword evidence="1 4" id="KW-0963">Cytoplasm</keyword>
<evidence type="ECO:0000256" key="4">
    <source>
        <dbReference type="HAMAP-Rule" id="MF_01632"/>
    </source>
</evidence>
<dbReference type="GO" id="GO:0008813">
    <property type="term" value="F:chorismate lyase activity"/>
    <property type="evidence" value="ECO:0007669"/>
    <property type="project" value="UniProtKB-UniRule"/>
</dbReference>
<organism evidence="5 6">
    <name type="scientific">Klebsiella pneumoniae 30684/NJST258_2</name>
    <dbReference type="NCBI Taxonomy" id="1420013"/>
    <lineage>
        <taxon>Bacteria</taxon>
        <taxon>Pseudomonadati</taxon>
        <taxon>Pseudomonadota</taxon>
        <taxon>Gammaproteobacteria</taxon>
        <taxon>Enterobacterales</taxon>
        <taxon>Enterobacteriaceae</taxon>
        <taxon>Klebsiella/Raoultella group</taxon>
        <taxon>Klebsiella</taxon>
        <taxon>Klebsiella pneumoniae complex</taxon>
    </lineage>
</organism>
<dbReference type="EMBL" id="CP006918">
    <property type="protein sequence ID" value="AHM81935.1"/>
    <property type="molecule type" value="Genomic_DNA"/>
</dbReference>
<evidence type="ECO:0000313" key="5">
    <source>
        <dbReference type="EMBL" id="AHM81935.1"/>
    </source>
</evidence>
<feature type="binding site" evidence="4">
    <location>
        <position position="126"/>
    </location>
    <ligand>
        <name>substrate</name>
    </ligand>
</feature>
<comment type="similarity">
    <text evidence="4">Belongs to the UbiC family.</text>
</comment>
<keyword evidence="2 4" id="KW-0831">Ubiquinone biosynthesis</keyword>
<evidence type="ECO:0000256" key="3">
    <source>
        <dbReference type="ARBA" id="ARBA00023239"/>
    </source>
</evidence>
<keyword evidence="3 4" id="KW-0456">Lyase</keyword>
<evidence type="ECO:0000256" key="2">
    <source>
        <dbReference type="ARBA" id="ARBA00022688"/>
    </source>
</evidence>
<dbReference type="Gene3D" id="3.40.1410.10">
    <property type="entry name" value="Chorismate lyase-like"/>
    <property type="match status" value="1"/>
</dbReference>
<comment type="subunit">
    <text evidence="4">Monomer.</text>
</comment>
<dbReference type="HOGENOM" id="CLU_096824_1_0_6"/>